<name>A0A0A9HFB3_ARUDO</name>
<evidence type="ECO:0000313" key="2">
    <source>
        <dbReference type="EMBL" id="JAE34499.1"/>
    </source>
</evidence>
<accession>A0A0A9HFB3</accession>
<organism evidence="2">
    <name type="scientific">Arundo donax</name>
    <name type="common">Giant reed</name>
    <name type="synonym">Donax arundinaceus</name>
    <dbReference type="NCBI Taxonomy" id="35708"/>
    <lineage>
        <taxon>Eukaryota</taxon>
        <taxon>Viridiplantae</taxon>
        <taxon>Streptophyta</taxon>
        <taxon>Embryophyta</taxon>
        <taxon>Tracheophyta</taxon>
        <taxon>Spermatophyta</taxon>
        <taxon>Magnoliopsida</taxon>
        <taxon>Liliopsida</taxon>
        <taxon>Poales</taxon>
        <taxon>Poaceae</taxon>
        <taxon>PACMAD clade</taxon>
        <taxon>Arundinoideae</taxon>
        <taxon>Arundineae</taxon>
        <taxon>Arundo</taxon>
    </lineage>
</organism>
<dbReference type="EMBL" id="GBRH01163397">
    <property type="protein sequence ID" value="JAE34499.1"/>
    <property type="molecule type" value="Transcribed_RNA"/>
</dbReference>
<reference evidence="2" key="1">
    <citation type="submission" date="2014-09" db="EMBL/GenBank/DDBJ databases">
        <authorList>
            <person name="Magalhaes I.L.F."/>
            <person name="Oliveira U."/>
            <person name="Santos F.R."/>
            <person name="Vidigal T.H.D.A."/>
            <person name="Brescovit A.D."/>
            <person name="Santos A.J."/>
        </authorList>
    </citation>
    <scope>NUCLEOTIDE SEQUENCE</scope>
    <source>
        <tissue evidence="2">Shoot tissue taken approximately 20 cm above the soil surface</tissue>
    </source>
</reference>
<reference evidence="2" key="2">
    <citation type="journal article" date="2015" name="Data Brief">
        <title>Shoot transcriptome of the giant reed, Arundo donax.</title>
        <authorList>
            <person name="Barrero R.A."/>
            <person name="Guerrero F.D."/>
            <person name="Moolhuijzen P."/>
            <person name="Goolsby J.A."/>
            <person name="Tidwell J."/>
            <person name="Bellgard S.E."/>
            <person name="Bellgard M.I."/>
        </authorList>
    </citation>
    <scope>NUCLEOTIDE SEQUENCE</scope>
    <source>
        <tissue evidence="2">Shoot tissue taken approximately 20 cm above the soil surface</tissue>
    </source>
</reference>
<proteinExistence type="predicted"/>
<protein>
    <submittedName>
        <fullName evidence="2">Uncharacterized protein</fullName>
    </submittedName>
</protein>
<dbReference type="AlphaFoldDB" id="A0A0A9HFB3"/>
<evidence type="ECO:0000256" key="1">
    <source>
        <dbReference type="SAM" id="MobiDB-lite"/>
    </source>
</evidence>
<feature type="region of interest" description="Disordered" evidence="1">
    <location>
        <begin position="1"/>
        <end position="22"/>
    </location>
</feature>
<sequence length="43" mass="4953">MGGQQNSSSFQHEQTNITIHNEHSIYSTIPTNLPLYHKKFNPL</sequence>